<comment type="function">
    <text evidence="3">Catalyzes the formation of 4-diphosphocytidyl-2-C-methyl-D-erythritol from CTP and 2-C-methyl-D-erythritol 4-phosphate (MEP).</text>
</comment>
<comment type="catalytic activity">
    <reaction evidence="3">
        <text>2-C-methyl-D-erythritol 4-phosphate + CTP + H(+) = 4-CDP-2-C-methyl-D-erythritol + diphosphate</text>
        <dbReference type="Rhea" id="RHEA:13429"/>
        <dbReference type="ChEBI" id="CHEBI:15378"/>
        <dbReference type="ChEBI" id="CHEBI:33019"/>
        <dbReference type="ChEBI" id="CHEBI:37563"/>
        <dbReference type="ChEBI" id="CHEBI:57823"/>
        <dbReference type="ChEBI" id="CHEBI:58262"/>
        <dbReference type="EC" id="2.7.7.60"/>
    </reaction>
</comment>
<keyword evidence="1 3" id="KW-0808">Transferase</keyword>
<keyword evidence="2 3" id="KW-0548">Nucleotidyltransferase</keyword>
<dbReference type="HAMAP" id="MF_00108">
    <property type="entry name" value="IspD"/>
    <property type="match status" value="1"/>
</dbReference>
<dbReference type="SUPFAM" id="SSF53448">
    <property type="entry name" value="Nucleotide-diphospho-sugar transferases"/>
    <property type="match status" value="1"/>
</dbReference>
<sequence length="233" mass="26010">MKNNQVKYAVIVAGGSGVRMGGEVAKQFLPIGGLPVLMHTLQVFYDYDTDLNLILVLPNSQFDYWEKLCVEYNFNVPHQLIQGGASRFGSVKNGLNSIPDNEAGLVAIHDGVRPFVSEKVIHESYLTAAKEGSAIAVVDLKDSIRKVKANGSSQFKNRDEFRLVQTPQTFQLARIKSAFLTEEKPYFTDDATVYENMGWEVRLIMGNRENIKLTTPEDLSYASFLLAEKGKII</sequence>
<name>G0J3G4_CYCMS</name>
<dbReference type="GO" id="GO:0050518">
    <property type="term" value="F:2-C-methyl-D-erythritol 4-phosphate cytidylyltransferase activity"/>
    <property type="evidence" value="ECO:0007669"/>
    <property type="project" value="UniProtKB-UniRule"/>
</dbReference>
<dbReference type="Proteomes" id="UP000001635">
    <property type="component" value="Chromosome"/>
</dbReference>
<dbReference type="Gene3D" id="3.90.550.10">
    <property type="entry name" value="Spore Coat Polysaccharide Biosynthesis Protein SpsA, Chain A"/>
    <property type="match status" value="1"/>
</dbReference>
<feature type="site" description="Transition state stabilizer" evidence="3">
    <location>
        <position position="26"/>
    </location>
</feature>
<keyword evidence="3" id="KW-0414">Isoprene biosynthesis</keyword>
<dbReference type="PANTHER" id="PTHR32125">
    <property type="entry name" value="2-C-METHYL-D-ERYTHRITOL 4-PHOSPHATE CYTIDYLYLTRANSFERASE, CHLOROPLASTIC"/>
    <property type="match status" value="1"/>
</dbReference>
<dbReference type="EMBL" id="CP002955">
    <property type="protein sequence ID" value="AEL24603.1"/>
    <property type="molecule type" value="Genomic_DNA"/>
</dbReference>
<dbReference type="EC" id="2.7.7.60" evidence="3"/>
<accession>G0J3G4</accession>
<feature type="site" description="Transition state stabilizer" evidence="3">
    <location>
        <position position="19"/>
    </location>
</feature>
<dbReference type="eggNOG" id="COG1211">
    <property type="taxonomic scope" value="Bacteria"/>
</dbReference>
<comment type="pathway">
    <text evidence="3">Isoprenoid biosynthesis; isopentenyl diphosphate biosynthesis via DXP pathway; isopentenyl diphosphate from 1-deoxy-D-xylulose 5-phosphate: step 2/6.</text>
</comment>
<dbReference type="InterPro" id="IPR029044">
    <property type="entry name" value="Nucleotide-diphossugar_trans"/>
</dbReference>
<dbReference type="FunFam" id="3.90.550.10:FF:000003">
    <property type="entry name" value="2-C-methyl-D-erythritol 4-phosphate cytidylyltransferase"/>
    <property type="match status" value="1"/>
</dbReference>
<gene>
    <name evidence="3" type="primary">ispD</name>
    <name evidence="4" type="ordered locus">Cycma_0830</name>
</gene>
<proteinExistence type="inferred from homology"/>
<dbReference type="RefSeq" id="WP_014018900.1">
    <property type="nucleotide sequence ID" value="NC_015914.1"/>
</dbReference>
<dbReference type="InterPro" id="IPR050088">
    <property type="entry name" value="IspD/TarI_cytidylyltransf_bact"/>
</dbReference>
<dbReference type="GO" id="GO:0019288">
    <property type="term" value="P:isopentenyl diphosphate biosynthetic process, methylerythritol 4-phosphate pathway"/>
    <property type="evidence" value="ECO:0007669"/>
    <property type="project" value="UniProtKB-UniRule"/>
</dbReference>
<evidence type="ECO:0000256" key="2">
    <source>
        <dbReference type="ARBA" id="ARBA00022695"/>
    </source>
</evidence>
<evidence type="ECO:0000256" key="3">
    <source>
        <dbReference type="HAMAP-Rule" id="MF_00108"/>
    </source>
</evidence>
<dbReference type="PANTHER" id="PTHR32125:SF4">
    <property type="entry name" value="2-C-METHYL-D-ERYTHRITOL 4-PHOSPHATE CYTIDYLYLTRANSFERASE, CHLOROPLASTIC"/>
    <property type="match status" value="1"/>
</dbReference>
<dbReference type="Pfam" id="PF01128">
    <property type="entry name" value="IspD"/>
    <property type="match status" value="1"/>
</dbReference>
<dbReference type="UniPathway" id="UPA00056">
    <property type="reaction ID" value="UER00093"/>
</dbReference>
<evidence type="ECO:0000256" key="1">
    <source>
        <dbReference type="ARBA" id="ARBA00022679"/>
    </source>
</evidence>
<reference evidence="5" key="1">
    <citation type="submission" date="2011-07" db="EMBL/GenBank/DDBJ databases">
        <title>The complete genome of Cyclobacterium marinum DSM 745.</title>
        <authorList>
            <person name="Lucas S."/>
            <person name="Han J."/>
            <person name="Lapidus A."/>
            <person name="Bruce D."/>
            <person name="Goodwin L."/>
            <person name="Pitluck S."/>
            <person name="Peters L."/>
            <person name="Kyrpides N."/>
            <person name="Mavromatis K."/>
            <person name="Ivanova N."/>
            <person name="Ovchinnikova G."/>
            <person name="Chertkov O."/>
            <person name="Detter J.C."/>
            <person name="Tapia R."/>
            <person name="Han C."/>
            <person name="Land M."/>
            <person name="Hauser L."/>
            <person name="Markowitz V."/>
            <person name="Cheng J.-F."/>
            <person name="Hugenholtz P."/>
            <person name="Woyke T."/>
            <person name="Wu D."/>
            <person name="Tindall B."/>
            <person name="Schuetze A."/>
            <person name="Brambilla E."/>
            <person name="Klenk H.-P."/>
            <person name="Eisen J.A."/>
        </authorList>
    </citation>
    <scope>NUCLEOTIDE SEQUENCE [LARGE SCALE GENOMIC DNA]</scope>
    <source>
        <strain evidence="5">ATCC 25205 / DSM 745 / LMG 13164 / NCIMB 1802</strain>
    </source>
</reference>
<dbReference type="OrthoDB" id="9806837at2"/>
<evidence type="ECO:0000313" key="5">
    <source>
        <dbReference type="Proteomes" id="UP000001635"/>
    </source>
</evidence>
<dbReference type="InterPro" id="IPR001228">
    <property type="entry name" value="IspD"/>
</dbReference>
<dbReference type="KEGG" id="cmr:Cycma_0830"/>
<feature type="site" description="Positions MEP for the nucleophilic attack" evidence="3">
    <location>
        <position position="158"/>
    </location>
</feature>
<dbReference type="NCBIfam" id="NF001186">
    <property type="entry name" value="PRK00155.2-3"/>
    <property type="match status" value="1"/>
</dbReference>
<keyword evidence="5" id="KW-1185">Reference proteome</keyword>
<organism evidence="4 5">
    <name type="scientific">Cyclobacterium marinum (strain ATCC 25205 / DSM 745 / LMG 13164 / NCIMB 1802)</name>
    <name type="common">Flectobacillus marinus</name>
    <dbReference type="NCBI Taxonomy" id="880070"/>
    <lineage>
        <taxon>Bacteria</taxon>
        <taxon>Pseudomonadati</taxon>
        <taxon>Bacteroidota</taxon>
        <taxon>Cytophagia</taxon>
        <taxon>Cytophagales</taxon>
        <taxon>Cyclobacteriaceae</taxon>
        <taxon>Cyclobacterium</taxon>
    </lineage>
</organism>
<dbReference type="STRING" id="880070.Cycma_0830"/>
<dbReference type="InterPro" id="IPR034683">
    <property type="entry name" value="IspD/TarI"/>
</dbReference>
<comment type="similarity">
    <text evidence="3">Belongs to the IspD/TarI cytidylyltransferase family. IspD subfamily.</text>
</comment>
<evidence type="ECO:0000313" key="4">
    <source>
        <dbReference type="EMBL" id="AEL24603.1"/>
    </source>
</evidence>
<dbReference type="AlphaFoldDB" id="G0J3G4"/>
<dbReference type="NCBIfam" id="TIGR00453">
    <property type="entry name" value="ispD"/>
    <property type="match status" value="1"/>
</dbReference>
<dbReference type="HOGENOM" id="CLU_061281_2_2_10"/>
<protein>
    <recommendedName>
        <fullName evidence="3">2-C-methyl-D-erythritol 4-phosphate cytidylyltransferase</fullName>
        <ecNumber evidence="3">2.7.7.60</ecNumber>
    </recommendedName>
    <alternativeName>
        <fullName evidence="3">4-diphosphocytidyl-2C-methyl-D-erythritol synthase</fullName>
    </alternativeName>
    <alternativeName>
        <fullName evidence="3">MEP cytidylyltransferase</fullName>
        <shortName evidence="3">MCT</shortName>
    </alternativeName>
</protein>
<dbReference type="CDD" id="cd02516">
    <property type="entry name" value="CDP-ME_synthetase"/>
    <property type="match status" value="1"/>
</dbReference>
<feature type="site" description="Positions MEP for the nucleophilic attack" evidence="3">
    <location>
        <position position="212"/>
    </location>
</feature>